<dbReference type="KEGG" id="kfl:Kfla_0267"/>
<keyword evidence="4" id="KW-1185">Reference proteome</keyword>
<gene>
    <name evidence="3" type="ordered locus">Kfla_0267</name>
</gene>
<keyword evidence="2" id="KW-0472">Membrane</keyword>
<protein>
    <submittedName>
        <fullName evidence="3">Uncharacterized protein</fullName>
    </submittedName>
</protein>
<keyword evidence="2" id="KW-1133">Transmembrane helix</keyword>
<feature type="compositionally biased region" description="Basic and acidic residues" evidence="1">
    <location>
        <begin position="57"/>
        <end position="70"/>
    </location>
</feature>
<dbReference type="AlphaFoldDB" id="D2PT75"/>
<sequence>MDGNTVLWIVVAAVVVLILLALIAAAAKKAKQRRIEHDRQAAVEHEQKARLSAVHAERQHAAADEVEARSRKAQAIADEKAAEARRLAAGATERREAAEQASSESSEHLTKAQELHPEAQRRDDDDSADRSPHAASWGTDAEHAEGADRHRRDVQGDDGLRRGSPEAAGTAGSPGAPMRGATEDQLSAPGAREELGNRDAGQVGDRDAGGQVGDRDADGRLMDDGRAQHAANDRPVDADPVVDPDGDGRTPRHSSQQ</sequence>
<feature type="compositionally biased region" description="Basic and acidic residues" evidence="1">
    <location>
        <begin position="105"/>
        <end position="132"/>
    </location>
</feature>
<feature type="region of interest" description="Disordered" evidence="1">
    <location>
        <begin position="57"/>
        <end position="257"/>
    </location>
</feature>
<dbReference type="HOGENOM" id="CLU_1080885_0_0_11"/>
<accession>D2PT75</accession>
<reference evidence="3 4" key="2">
    <citation type="journal article" date="2010" name="Stand. Genomic Sci.">
        <title>Complete genome sequence of Kribbella flavida type strain (IFO 14399).</title>
        <authorList>
            <person name="Pukall R."/>
            <person name="Lapidus A."/>
            <person name="Glavina Del Rio T."/>
            <person name="Copeland A."/>
            <person name="Tice H."/>
            <person name="Cheng J.-F."/>
            <person name="Lucas S."/>
            <person name="Chen F."/>
            <person name="Nolan M."/>
            <person name="LaButti K."/>
            <person name="Pati A."/>
            <person name="Ivanova N."/>
            <person name="Mavrommatis K."/>
            <person name="Mikhailova N."/>
            <person name="Pitluck S."/>
            <person name="Bruce D."/>
            <person name="Goodwin L."/>
            <person name="Land M."/>
            <person name="Hauser L."/>
            <person name="Chang Y.-J."/>
            <person name="Jeffries C.D."/>
            <person name="Chen A."/>
            <person name="Palaniappan K."/>
            <person name="Chain P."/>
            <person name="Rohde M."/>
            <person name="Goeker M."/>
            <person name="Bristow J."/>
            <person name="Eisen J.A."/>
            <person name="Markowitz V."/>
            <person name="Hugenholtz P."/>
            <person name="Kyrpides N.C."/>
            <person name="Klenk H.-P."/>
            <person name="Brettin T."/>
        </authorList>
    </citation>
    <scope>NUCLEOTIDE SEQUENCE [LARGE SCALE GENOMIC DNA]</scope>
    <source>
        <strain evidence="4">DSM 17836 / JCM 10339 / NBRC 14399</strain>
    </source>
</reference>
<dbReference type="EMBL" id="CP001736">
    <property type="protein sequence ID" value="ADB29391.1"/>
    <property type="molecule type" value="Genomic_DNA"/>
</dbReference>
<reference evidence="4" key="1">
    <citation type="submission" date="2009-09" db="EMBL/GenBank/DDBJ databases">
        <title>The complete genome of Kribbella flavida DSM 17836.</title>
        <authorList>
            <consortium name="US DOE Joint Genome Institute (JGI-PGF)"/>
            <person name="Lucas S."/>
            <person name="Copeland A."/>
            <person name="Lapidus A."/>
            <person name="Glavina del Rio T."/>
            <person name="Dalin E."/>
            <person name="Tice H."/>
            <person name="Bruce D."/>
            <person name="Goodwin L."/>
            <person name="Pitluck S."/>
            <person name="Kyrpides N."/>
            <person name="Mavromatis K."/>
            <person name="Ivanova N."/>
            <person name="Saunders E."/>
            <person name="Brettin T."/>
            <person name="Detter J.C."/>
            <person name="Han C."/>
            <person name="Larimer F."/>
            <person name="Land M."/>
            <person name="Hauser L."/>
            <person name="Markowitz V."/>
            <person name="Cheng J.-F."/>
            <person name="Hugenholtz P."/>
            <person name="Woyke T."/>
            <person name="Wu D."/>
            <person name="Pukall R."/>
            <person name="Klenk H.-P."/>
            <person name="Eisen J.A."/>
        </authorList>
    </citation>
    <scope>NUCLEOTIDE SEQUENCE [LARGE SCALE GENOMIC DNA]</scope>
    <source>
        <strain evidence="4">DSM 17836 / JCM 10339 / NBRC 14399</strain>
    </source>
</reference>
<proteinExistence type="predicted"/>
<evidence type="ECO:0000256" key="2">
    <source>
        <dbReference type="SAM" id="Phobius"/>
    </source>
</evidence>
<dbReference type="RefSeq" id="WP_012917948.1">
    <property type="nucleotide sequence ID" value="NC_013729.1"/>
</dbReference>
<keyword evidence="2" id="KW-0812">Transmembrane</keyword>
<feature type="compositionally biased region" description="Basic and acidic residues" evidence="1">
    <location>
        <begin position="140"/>
        <end position="164"/>
    </location>
</feature>
<organism evidence="3 4">
    <name type="scientific">Kribbella flavida (strain DSM 17836 / JCM 10339 / NBRC 14399)</name>
    <dbReference type="NCBI Taxonomy" id="479435"/>
    <lineage>
        <taxon>Bacteria</taxon>
        <taxon>Bacillati</taxon>
        <taxon>Actinomycetota</taxon>
        <taxon>Actinomycetes</taxon>
        <taxon>Propionibacteriales</taxon>
        <taxon>Kribbellaceae</taxon>
        <taxon>Kribbella</taxon>
    </lineage>
</organism>
<feature type="compositionally biased region" description="Basic and acidic residues" evidence="1">
    <location>
        <begin position="204"/>
        <end position="237"/>
    </location>
</feature>
<feature type="compositionally biased region" description="Basic and acidic residues" evidence="1">
    <location>
        <begin position="77"/>
        <end position="98"/>
    </location>
</feature>
<feature type="transmembrane region" description="Helical" evidence="2">
    <location>
        <begin position="6"/>
        <end position="27"/>
    </location>
</feature>
<evidence type="ECO:0000313" key="4">
    <source>
        <dbReference type="Proteomes" id="UP000007967"/>
    </source>
</evidence>
<name>D2PT75_KRIFD</name>
<evidence type="ECO:0000313" key="3">
    <source>
        <dbReference type="EMBL" id="ADB29391.1"/>
    </source>
</evidence>
<evidence type="ECO:0000256" key="1">
    <source>
        <dbReference type="SAM" id="MobiDB-lite"/>
    </source>
</evidence>
<dbReference type="STRING" id="479435.Kfla_0267"/>
<dbReference type="Proteomes" id="UP000007967">
    <property type="component" value="Chromosome"/>
</dbReference>